<keyword evidence="8" id="KW-1185">Reference proteome</keyword>
<evidence type="ECO:0000256" key="6">
    <source>
        <dbReference type="SAM" id="Phobius"/>
    </source>
</evidence>
<evidence type="ECO:0000256" key="4">
    <source>
        <dbReference type="ARBA" id="ARBA00022989"/>
    </source>
</evidence>
<dbReference type="Gene3D" id="3.30.700.10">
    <property type="entry name" value="Glycoprotein, Type 4 Pilin"/>
    <property type="match status" value="1"/>
</dbReference>
<evidence type="ECO:0000256" key="2">
    <source>
        <dbReference type="ARBA" id="ARBA00022481"/>
    </source>
</evidence>
<dbReference type="RefSeq" id="WP_119809351.1">
    <property type="nucleotide sequence ID" value="NZ_QYUP01000021.1"/>
</dbReference>
<reference evidence="7 8" key="1">
    <citation type="submission" date="2018-09" db="EMBL/GenBank/DDBJ databases">
        <authorList>
            <person name="Zhu H."/>
        </authorList>
    </citation>
    <scope>NUCLEOTIDE SEQUENCE [LARGE SCALE GENOMIC DNA]</scope>
    <source>
        <strain evidence="7 8">K1S02-61</strain>
    </source>
</reference>
<dbReference type="AlphaFoldDB" id="A0A418Y7D0"/>
<dbReference type="Proteomes" id="UP000284006">
    <property type="component" value="Unassembled WGS sequence"/>
</dbReference>
<dbReference type="OrthoDB" id="8564198at2"/>
<evidence type="ECO:0000256" key="1">
    <source>
        <dbReference type="ARBA" id="ARBA00004167"/>
    </source>
</evidence>
<dbReference type="InterPro" id="IPR045584">
    <property type="entry name" value="Pilin-like"/>
</dbReference>
<evidence type="ECO:0000256" key="3">
    <source>
        <dbReference type="ARBA" id="ARBA00022692"/>
    </source>
</evidence>
<comment type="caution">
    <text evidence="7">The sequence shown here is derived from an EMBL/GenBank/DDBJ whole genome shotgun (WGS) entry which is preliminary data.</text>
</comment>
<dbReference type="GO" id="GO:0016020">
    <property type="term" value="C:membrane"/>
    <property type="evidence" value="ECO:0007669"/>
    <property type="project" value="UniProtKB-SubCell"/>
</dbReference>
<proteinExistence type="predicted"/>
<evidence type="ECO:0000313" key="8">
    <source>
        <dbReference type="Proteomes" id="UP000284006"/>
    </source>
</evidence>
<gene>
    <name evidence="7" type="ORF">D3872_02655</name>
</gene>
<dbReference type="Pfam" id="PF07963">
    <property type="entry name" value="N_methyl"/>
    <property type="match status" value="1"/>
</dbReference>
<evidence type="ECO:0000256" key="5">
    <source>
        <dbReference type="ARBA" id="ARBA00023136"/>
    </source>
</evidence>
<comment type="subcellular location">
    <subcellularLocation>
        <location evidence="1">Membrane</location>
        <topology evidence="1">Single-pass membrane protein</topology>
    </subcellularLocation>
</comment>
<dbReference type="SUPFAM" id="SSF54523">
    <property type="entry name" value="Pili subunits"/>
    <property type="match status" value="1"/>
</dbReference>
<name>A0A418Y7D0_9BURK</name>
<dbReference type="PROSITE" id="PS00409">
    <property type="entry name" value="PROKAR_NTER_METHYL"/>
    <property type="match status" value="1"/>
</dbReference>
<dbReference type="PANTHER" id="PTHR30093">
    <property type="entry name" value="GENERAL SECRETION PATHWAY PROTEIN G"/>
    <property type="match status" value="1"/>
</dbReference>
<feature type="transmembrane region" description="Helical" evidence="6">
    <location>
        <begin position="12"/>
        <end position="34"/>
    </location>
</feature>
<keyword evidence="2" id="KW-0488">Methylation</keyword>
<accession>A0A418Y7D0</accession>
<keyword evidence="5 6" id="KW-0472">Membrane</keyword>
<sequence length="176" mass="17619">MNRSITANSAQAGFTLIELIVVIVILGILAATALPKFTSLGGDARLASLQAAKGALSSTAAMAKGKYLVNTTGTALTTLMVEGKTINYTTVGNGYPKADSGLADASGLSDDYTVLTGAVTADTTTTPGNAGGQITIIPRSIAGTAAAVNCFVRYTEPTTKTAAPIIALTATATACE</sequence>
<dbReference type="InterPro" id="IPR012902">
    <property type="entry name" value="N_methyl_site"/>
</dbReference>
<dbReference type="EMBL" id="QYUP01000021">
    <property type="protein sequence ID" value="RJG25820.1"/>
    <property type="molecule type" value="Genomic_DNA"/>
</dbReference>
<dbReference type="NCBIfam" id="TIGR02532">
    <property type="entry name" value="IV_pilin_GFxxxE"/>
    <property type="match status" value="1"/>
</dbReference>
<protein>
    <submittedName>
        <fullName evidence="7">Prepilin-type N-terminal cleavage/methylation domain-containing protein</fullName>
    </submittedName>
</protein>
<keyword evidence="4 6" id="KW-1133">Transmembrane helix</keyword>
<organism evidence="7 8">
    <name type="scientific">Massilia cavernae</name>
    <dbReference type="NCBI Taxonomy" id="2320864"/>
    <lineage>
        <taxon>Bacteria</taxon>
        <taxon>Pseudomonadati</taxon>
        <taxon>Pseudomonadota</taxon>
        <taxon>Betaproteobacteria</taxon>
        <taxon>Burkholderiales</taxon>
        <taxon>Oxalobacteraceae</taxon>
        <taxon>Telluria group</taxon>
        <taxon>Massilia</taxon>
    </lineage>
</organism>
<evidence type="ECO:0000313" key="7">
    <source>
        <dbReference type="EMBL" id="RJG25820.1"/>
    </source>
</evidence>
<dbReference type="PANTHER" id="PTHR30093:SF44">
    <property type="entry name" value="TYPE II SECRETION SYSTEM CORE PROTEIN G"/>
    <property type="match status" value="1"/>
</dbReference>
<keyword evidence="3 6" id="KW-0812">Transmembrane</keyword>